<protein>
    <recommendedName>
        <fullName evidence="5">Elongator complex protein 2</fullName>
    </recommendedName>
</protein>
<dbReference type="GO" id="GO:0005634">
    <property type="term" value="C:nucleus"/>
    <property type="evidence" value="ECO:0007669"/>
    <property type="project" value="UniProtKB-SubCell"/>
</dbReference>
<dbReference type="InterPro" id="IPR001680">
    <property type="entry name" value="WD40_rpt"/>
</dbReference>
<evidence type="ECO:0000256" key="9">
    <source>
        <dbReference type="ARBA" id="ARBA00022737"/>
    </source>
</evidence>
<dbReference type="SMART" id="SM00320">
    <property type="entry name" value="WD40"/>
    <property type="match status" value="10"/>
</dbReference>
<dbReference type="AlphaFoldDB" id="A0A9N9B1M0"/>
<name>A0A9N9B1M0_9GLOM</name>
<dbReference type="InterPro" id="IPR037289">
    <property type="entry name" value="Elp2"/>
</dbReference>
<keyword evidence="10" id="KW-0539">Nucleus</keyword>
<dbReference type="Gene3D" id="2.130.10.10">
    <property type="entry name" value="YVTN repeat-like/Quinoprotein amine dehydrogenase"/>
    <property type="match status" value="4"/>
</dbReference>
<dbReference type="FunFam" id="2.130.10.10:FF:000400">
    <property type="entry name" value="Elongator acetyltransferase complex subunit 2"/>
    <property type="match status" value="1"/>
</dbReference>
<dbReference type="GO" id="GO:0002098">
    <property type="term" value="P:tRNA wobble uridine modification"/>
    <property type="evidence" value="ECO:0007669"/>
    <property type="project" value="InterPro"/>
</dbReference>
<feature type="repeat" description="WD" evidence="11">
    <location>
        <begin position="746"/>
        <end position="777"/>
    </location>
</feature>
<accession>A0A9N9B1M0</accession>
<comment type="caution">
    <text evidence="12">The sequence shown here is derived from an EMBL/GenBank/DDBJ whole genome shotgun (WGS) entry which is preliminary data.</text>
</comment>
<keyword evidence="7 11" id="KW-0853">WD repeat</keyword>
<evidence type="ECO:0000256" key="5">
    <source>
        <dbReference type="ARBA" id="ARBA00020267"/>
    </source>
</evidence>
<keyword evidence="6" id="KW-0963">Cytoplasm</keyword>
<comment type="pathway">
    <text evidence="3">tRNA modification; 5-methoxycarbonylmethyl-2-thiouridine-tRNA biosynthesis.</text>
</comment>
<evidence type="ECO:0000256" key="6">
    <source>
        <dbReference type="ARBA" id="ARBA00022490"/>
    </source>
</evidence>
<proteinExistence type="inferred from homology"/>
<comment type="subcellular location">
    <subcellularLocation>
        <location evidence="2">Cytoplasm</location>
    </subcellularLocation>
    <subcellularLocation>
        <location evidence="1">Nucleus</location>
    </subcellularLocation>
</comment>
<dbReference type="GO" id="GO:0033588">
    <property type="term" value="C:elongator holoenzyme complex"/>
    <property type="evidence" value="ECO:0007669"/>
    <property type="project" value="InterPro"/>
</dbReference>
<dbReference type="PANTHER" id="PTHR44111:SF1">
    <property type="entry name" value="ELONGATOR COMPLEX PROTEIN 2"/>
    <property type="match status" value="1"/>
</dbReference>
<evidence type="ECO:0000256" key="11">
    <source>
        <dbReference type="PROSITE-ProRule" id="PRU00221"/>
    </source>
</evidence>
<dbReference type="EMBL" id="CAJVPV010003280">
    <property type="protein sequence ID" value="CAG8548001.1"/>
    <property type="molecule type" value="Genomic_DNA"/>
</dbReference>
<dbReference type="GO" id="GO:0005737">
    <property type="term" value="C:cytoplasm"/>
    <property type="evidence" value="ECO:0007669"/>
    <property type="project" value="UniProtKB-SubCell"/>
</dbReference>
<dbReference type="OrthoDB" id="27911at2759"/>
<evidence type="ECO:0000313" key="12">
    <source>
        <dbReference type="EMBL" id="CAG8548001.1"/>
    </source>
</evidence>
<evidence type="ECO:0000256" key="2">
    <source>
        <dbReference type="ARBA" id="ARBA00004496"/>
    </source>
</evidence>
<evidence type="ECO:0000256" key="1">
    <source>
        <dbReference type="ARBA" id="ARBA00004123"/>
    </source>
</evidence>
<reference evidence="12" key="1">
    <citation type="submission" date="2021-06" db="EMBL/GenBank/DDBJ databases">
        <authorList>
            <person name="Kallberg Y."/>
            <person name="Tangrot J."/>
            <person name="Rosling A."/>
        </authorList>
    </citation>
    <scope>NUCLEOTIDE SEQUENCE</scope>
    <source>
        <strain evidence="12">CL551</strain>
    </source>
</reference>
<evidence type="ECO:0000256" key="8">
    <source>
        <dbReference type="ARBA" id="ARBA00022694"/>
    </source>
</evidence>
<evidence type="ECO:0000313" key="13">
    <source>
        <dbReference type="Proteomes" id="UP000789342"/>
    </source>
</evidence>
<keyword evidence="8" id="KW-0819">tRNA processing</keyword>
<dbReference type="InterPro" id="IPR015943">
    <property type="entry name" value="WD40/YVTN_repeat-like_dom_sf"/>
</dbReference>
<dbReference type="Pfam" id="PF00400">
    <property type="entry name" value="WD40"/>
    <property type="match status" value="6"/>
</dbReference>
<dbReference type="PANTHER" id="PTHR44111">
    <property type="entry name" value="ELONGATOR COMPLEX PROTEIN 2"/>
    <property type="match status" value="1"/>
</dbReference>
<dbReference type="SUPFAM" id="SSF50978">
    <property type="entry name" value="WD40 repeat-like"/>
    <property type="match status" value="2"/>
</dbReference>
<keyword evidence="13" id="KW-1185">Reference proteome</keyword>
<gene>
    <name evidence="12" type="ORF">AMORRO_LOCUS5437</name>
</gene>
<evidence type="ECO:0000256" key="10">
    <source>
        <dbReference type="ARBA" id="ARBA00023242"/>
    </source>
</evidence>
<feature type="repeat" description="WD" evidence="11">
    <location>
        <begin position="459"/>
        <end position="490"/>
    </location>
</feature>
<evidence type="ECO:0000256" key="7">
    <source>
        <dbReference type="ARBA" id="ARBA00022574"/>
    </source>
</evidence>
<dbReference type="InterPro" id="IPR036322">
    <property type="entry name" value="WD40_repeat_dom_sf"/>
</dbReference>
<comment type="similarity">
    <text evidence="4">Belongs to the WD repeat ELP2 family.</text>
</comment>
<evidence type="ECO:0000256" key="4">
    <source>
        <dbReference type="ARBA" id="ARBA00005881"/>
    </source>
</evidence>
<evidence type="ECO:0000256" key="3">
    <source>
        <dbReference type="ARBA" id="ARBA00005043"/>
    </source>
</evidence>
<dbReference type="Proteomes" id="UP000789342">
    <property type="component" value="Unassembled WGS sequence"/>
</dbReference>
<dbReference type="PROSITE" id="PS50294">
    <property type="entry name" value="WD_REPEATS_REGION"/>
    <property type="match status" value="1"/>
</dbReference>
<keyword evidence="9" id="KW-0677">Repeat</keyword>
<sequence length="899" mass="101593">MSVSTEYISIGCNRVPQVASWGKDGLVAFGAHNYVALYYPEDRECKGIVATLSGHKDRVNCVTFIDRGDELHQKNIAMVSGSVDKTAWIWKRSQNGRWVNSAILEPHGGSVNTIGVIQAKSIIVDKDLIVTGSAEGVIKVWERTIIDDIKDSVECIQTIDLGSIYPMTLALSYLPESKVPILAIGCTDKKIFIYIQKDRQFIKSLSLQGHENWIRSLSFATYTSKDDVISAPNSNILQHHRLKDGDLLLASASQDKYVRLWKFSHNGETSKSGNLEEVNVDEVKSNEGSKDIERLSIKELLENIQDNTGSNKKIQLSTKAHIIEVDVLSEGNNENIKKKYSVMFEALLIGHDDWIYSVCWQPPCAIKDDKGNDVYHQPMSILTSSSDKSMIIWKPEPETGIWVNLARMGGIGGYASGFFGGLYGPNGNYALAHGHTGAFHLWKNLNEEENQDWQPQVSISGHFNSVQDLDWDPKFRYLVSVSLDQTARLFAPWNRRINESDGGDEKRPSITTWHEISRPQIHGYDIYCLSFINQWQYVSGADEKILRVFDAPKNFVQSLAKITGQHSILGELESRPVGANLPPLGLSNKAISSSDIEKSLESLQEEDDFLNRQIPAHTSSITLNSLKTFDRPPFEEQLLQNTLWPEIDKLYGHGYELRSVCASHDGKYIACACKATTNEHAIIRMYNTSTWKELSNSSLKSHTLTVTKIRFSHNDKWILAVSRDRFWSLYERTDDKEIPYKLVDKNKAHARIIWDCSWSHDDLLFATASRDKTVKVWRQADNSQNKIQWECISTIKLNEAVTAIDFAPRLIGKSYYVAVGLESGKVFLFKSADDQLERWSLALEVDKDECHVESVNRIILSDSEYIDSGLTEESDERKVKLRLVSCGSDYCVRMLSLEI</sequence>
<organism evidence="12 13">
    <name type="scientific">Acaulospora morrowiae</name>
    <dbReference type="NCBI Taxonomy" id="94023"/>
    <lineage>
        <taxon>Eukaryota</taxon>
        <taxon>Fungi</taxon>
        <taxon>Fungi incertae sedis</taxon>
        <taxon>Mucoromycota</taxon>
        <taxon>Glomeromycotina</taxon>
        <taxon>Glomeromycetes</taxon>
        <taxon>Diversisporales</taxon>
        <taxon>Acaulosporaceae</taxon>
        <taxon>Acaulospora</taxon>
    </lineage>
</organism>
<dbReference type="PROSITE" id="PS50082">
    <property type="entry name" value="WD_REPEATS_2"/>
    <property type="match status" value="2"/>
</dbReference>